<gene>
    <name evidence="1" type="ORF">CDD80_4876</name>
</gene>
<dbReference type="STRING" id="2004952.A0A2C5ZHS9"/>
<dbReference type="EMBL" id="NJES01000046">
    <property type="protein sequence ID" value="PHH79423.1"/>
    <property type="molecule type" value="Genomic_DNA"/>
</dbReference>
<proteinExistence type="predicted"/>
<dbReference type="AlphaFoldDB" id="A0A2C5ZHS9"/>
<name>A0A2C5ZHS9_9HYPO</name>
<evidence type="ECO:0000313" key="1">
    <source>
        <dbReference type="EMBL" id="PHH79423.1"/>
    </source>
</evidence>
<dbReference type="Proteomes" id="UP000226431">
    <property type="component" value="Unassembled WGS sequence"/>
</dbReference>
<evidence type="ECO:0000313" key="2">
    <source>
        <dbReference type="Proteomes" id="UP000226431"/>
    </source>
</evidence>
<organism evidence="1 2">
    <name type="scientific">Ophiocordyceps camponoti-rufipedis</name>
    <dbReference type="NCBI Taxonomy" id="2004952"/>
    <lineage>
        <taxon>Eukaryota</taxon>
        <taxon>Fungi</taxon>
        <taxon>Dikarya</taxon>
        <taxon>Ascomycota</taxon>
        <taxon>Pezizomycotina</taxon>
        <taxon>Sordariomycetes</taxon>
        <taxon>Hypocreomycetidae</taxon>
        <taxon>Hypocreales</taxon>
        <taxon>Ophiocordycipitaceae</taxon>
        <taxon>Ophiocordyceps</taxon>
    </lineage>
</organism>
<comment type="caution">
    <text evidence="1">The sequence shown here is derived from an EMBL/GenBank/DDBJ whole genome shotgun (WGS) entry which is preliminary data.</text>
</comment>
<dbReference type="Gene3D" id="3.40.50.150">
    <property type="entry name" value="Vaccinia Virus protein VP39"/>
    <property type="match status" value="1"/>
</dbReference>
<dbReference type="InterPro" id="IPR029063">
    <property type="entry name" value="SAM-dependent_MTases_sf"/>
</dbReference>
<accession>A0A2C5ZHS9</accession>
<protein>
    <recommendedName>
        <fullName evidence="3">Methyltransferase domain-containing protein</fullName>
    </recommendedName>
</protein>
<dbReference type="OrthoDB" id="407477at2759"/>
<sequence length="127" mass="14134">MMDAHVFVGDQADSVFLDQFVANATADGLFDLVIDDGGHTMKQQITSLERLWPVVKPGGLYVIEDLQTSYWPEYGGVSSTTDTTKFTTMNYLRAVLDDLVAKKHTTFMTVDLLSMDCMQEICALKKA</sequence>
<keyword evidence="2" id="KW-1185">Reference proteome</keyword>
<dbReference type="SUPFAM" id="SSF53335">
    <property type="entry name" value="S-adenosyl-L-methionine-dependent methyltransferases"/>
    <property type="match status" value="1"/>
</dbReference>
<reference evidence="1 2" key="1">
    <citation type="submission" date="2017-06" db="EMBL/GenBank/DDBJ databases">
        <title>Ant-infecting Ophiocordyceps genomes reveal a high diversity of potential behavioral manipulation genes and a possible major role for enterotoxins.</title>
        <authorList>
            <person name="De Bekker C."/>
            <person name="Evans H.C."/>
            <person name="Brachmann A."/>
            <person name="Hughes D.P."/>
        </authorList>
    </citation>
    <scope>NUCLEOTIDE SEQUENCE [LARGE SCALE GENOMIC DNA]</scope>
    <source>
        <strain evidence="1 2">Map16</strain>
    </source>
</reference>
<evidence type="ECO:0008006" key="3">
    <source>
        <dbReference type="Google" id="ProtNLM"/>
    </source>
</evidence>